<sequence>MPADFTIALLQLRRRRLLLEYRISFKYDEQPHSLHHFPSRTYNQTDPPLSATMSSNTGVGESNGTEEQDDRLKDPISDDEITKCFFESELLENLEIDILHLGIFTPKSAGSETSMAHAIEMLGDKFDGATVNGSEIFLRLREVVPEDEDEAIFWFPWRAECKERRNRDKQRKHRVKSSPSPPAANSGPPNPS</sequence>
<dbReference type="EMBL" id="MU007019">
    <property type="protein sequence ID" value="KAF2433675.1"/>
    <property type="molecule type" value="Genomic_DNA"/>
</dbReference>
<dbReference type="Proteomes" id="UP000800235">
    <property type="component" value="Unassembled WGS sequence"/>
</dbReference>
<accession>A0A9P4NWK9</accession>
<feature type="compositionally biased region" description="Basic residues" evidence="1">
    <location>
        <begin position="167"/>
        <end position="176"/>
    </location>
</feature>
<feature type="compositionally biased region" description="Low complexity" evidence="1">
    <location>
        <begin position="183"/>
        <end position="192"/>
    </location>
</feature>
<proteinExistence type="predicted"/>
<gene>
    <name evidence="2" type="ORF">EJ08DRAFT_657814</name>
</gene>
<organism evidence="2 3">
    <name type="scientific">Tothia fuscella</name>
    <dbReference type="NCBI Taxonomy" id="1048955"/>
    <lineage>
        <taxon>Eukaryota</taxon>
        <taxon>Fungi</taxon>
        <taxon>Dikarya</taxon>
        <taxon>Ascomycota</taxon>
        <taxon>Pezizomycotina</taxon>
        <taxon>Dothideomycetes</taxon>
        <taxon>Pleosporomycetidae</taxon>
        <taxon>Venturiales</taxon>
        <taxon>Cylindrosympodiaceae</taxon>
        <taxon>Tothia</taxon>
    </lineage>
</organism>
<protein>
    <submittedName>
        <fullName evidence="2">Uncharacterized protein</fullName>
    </submittedName>
</protein>
<reference evidence="2" key="1">
    <citation type="journal article" date="2020" name="Stud. Mycol.">
        <title>101 Dothideomycetes genomes: a test case for predicting lifestyles and emergence of pathogens.</title>
        <authorList>
            <person name="Haridas S."/>
            <person name="Albert R."/>
            <person name="Binder M."/>
            <person name="Bloem J."/>
            <person name="Labutti K."/>
            <person name="Salamov A."/>
            <person name="Andreopoulos B."/>
            <person name="Baker S."/>
            <person name="Barry K."/>
            <person name="Bills G."/>
            <person name="Bluhm B."/>
            <person name="Cannon C."/>
            <person name="Castanera R."/>
            <person name="Culley D."/>
            <person name="Daum C."/>
            <person name="Ezra D."/>
            <person name="Gonzalez J."/>
            <person name="Henrissat B."/>
            <person name="Kuo A."/>
            <person name="Liang C."/>
            <person name="Lipzen A."/>
            <person name="Lutzoni F."/>
            <person name="Magnuson J."/>
            <person name="Mondo S."/>
            <person name="Nolan M."/>
            <person name="Ohm R."/>
            <person name="Pangilinan J."/>
            <person name="Park H.-J."/>
            <person name="Ramirez L."/>
            <person name="Alfaro M."/>
            <person name="Sun H."/>
            <person name="Tritt A."/>
            <person name="Yoshinaga Y."/>
            <person name="Zwiers L.-H."/>
            <person name="Turgeon B."/>
            <person name="Goodwin S."/>
            <person name="Spatafora J."/>
            <person name="Crous P."/>
            <person name="Grigoriev I."/>
        </authorList>
    </citation>
    <scope>NUCLEOTIDE SEQUENCE</scope>
    <source>
        <strain evidence="2">CBS 130266</strain>
    </source>
</reference>
<keyword evidence="3" id="KW-1185">Reference proteome</keyword>
<name>A0A9P4NWK9_9PEZI</name>
<dbReference type="AlphaFoldDB" id="A0A9P4NWK9"/>
<comment type="caution">
    <text evidence="2">The sequence shown here is derived from an EMBL/GenBank/DDBJ whole genome shotgun (WGS) entry which is preliminary data.</text>
</comment>
<feature type="region of interest" description="Disordered" evidence="1">
    <location>
        <begin position="163"/>
        <end position="192"/>
    </location>
</feature>
<feature type="compositionally biased region" description="Polar residues" evidence="1">
    <location>
        <begin position="40"/>
        <end position="63"/>
    </location>
</feature>
<evidence type="ECO:0000313" key="2">
    <source>
        <dbReference type="EMBL" id="KAF2433675.1"/>
    </source>
</evidence>
<evidence type="ECO:0000256" key="1">
    <source>
        <dbReference type="SAM" id="MobiDB-lite"/>
    </source>
</evidence>
<feature type="region of interest" description="Disordered" evidence="1">
    <location>
        <begin position="36"/>
        <end position="74"/>
    </location>
</feature>
<evidence type="ECO:0000313" key="3">
    <source>
        <dbReference type="Proteomes" id="UP000800235"/>
    </source>
</evidence>